<evidence type="ECO:0000313" key="4">
    <source>
        <dbReference type="Proteomes" id="UP000518878"/>
    </source>
</evidence>
<dbReference type="Pfam" id="PF17289">
    <property type="entry name" value="Terminase_6C"/>
    <property type="match status" value="1"/>
</dbReference>
<dbReference type="Proteomes" id="UP000518878">
    <property type="component" value="Unassembled WGS sequence"/>
</dbReference>
<reference evidence="3 4" key="1">
    <citation type="journal article" date="2006" name="Int. J. Syst. Evol. Microbiol.">
        <title>Dyella yeojuensis sp. nov., isolated from greenhouse soil in Korea.</title>
        <authorList>
            <person name="Kim B.Y."/>
            <person name="Weon H.Y."/>
            <person name="Lee K.H."/>
            <person name="Seok S.J."/>
            <person name="Kwon S.W."/>
            <person name="Go S.J."/>
            <person name="Stackebrandt E."/>
        </authorList>
    </citation>
    <scope>NUCLEOTIDE SEQUENCE [LARGE SCALE GENOMIC DNA]</scope>
    <source>
        <strain evidence="3 4">DSM 17673</strain>
    </source>
</reference>
<gene>
    <name evidence="3" type="ORF">HBF32_05745</name>
</gene>
<dbReference type="EMBL" id="JAAQTL010000001">
    <property type="protein sequence ID" value="NID14970.1"/>
    <property type="molecule type" value="Genomic_DNA"/>
</dbReference>
<dbReference type="Gene3D" id="3.30.420.280">
    <property type="match status" value="1"/>
</dbReference>
<feature type="domain" description="Terminase large subunit gp17-like C-terminal" evidence="2">
    <location>
        <begin position="314"/>
        <end position="445"/>
    </location>
</feature>
<name>A0A7X5QTE6_9GAMM</name>
<keyword evidence="1" id="KW-1188">Viral release from host cell</keyword>
<dbReference type="InterPro" id="IPR027417">
    <property type="entry name" value="P-loop_NTPase"/>
</dbReference>
<evidence type="ECO:0000259" key="2">
    <source>
        <dbReference type="Pfam" id="PF17289"/>
    </source>
</evidence>
<evidence type="ECO:0000313" key="3">
    <source>
        <dbReference type="EMBL" id="NID14970.1"/>
    </source>
</evidence>
<keyword evidence="4" id="KW-1185">Reference proteome</keyword>
<evidence type="ECO:0000256" key="1">
    <source>
        <dbReference type="ARBA" id="ARBA00022612"/>
    </source>
</evidence>
<comment type="caution">
    <text evidence="3">The sequence shown here is derived from an EMBL/GenBank/DDBJ whole genome shotgun (WGS) entry which is preliminary data.</text>
</comment>
<dbReference type="Pfam" id="PF03237">
    <property type="entry name" value="Terminase_6N"/>
    <property type="match status" value="1"/>
</dbReference>
<dbReference type="Gene3D" id="3.40.50.300">
    <property type="entry name" value="P-loop containing nucleotide triphosphate hydrolases"/>
    <property type="match status" value="1"/>
</dbReference>
<dbReference type="AlphaFoldDB" id="A0A7X5QTE6"/>
<sequence>MADPAARLLELLQAEHRFNQLAYMFPDTGPLRRELYAKHMSFITLGATTRERCFMGGNGVGKSVLGGFETACHATGRYPDWWTGYQFNTSIPMWVGGDTNETVRDITQAKLFGNVAKDPELLGTGLIPRDAIDAEGIRFRPNTNRAIDFARVKNKDGGWTVINLKSYEQGRKAWQGTEIPWIWLDEEPPLDIYVECVMRGRTTAGKIALTFTPLSGWTDVVDGFMKWEQALAEGGSKRLITCGWDDIPHLGEQEKRELLAATPGYLRDARRYGTPVAGKGKVYPVDEKDFVIPPIPLPNHYRRVYGFDGGWYNTAAVWLAYDKDTDTVYLYSEYKRGEVEIPIHAAAIKSRGLWIPGVGDAAAINQGDGEQILKLYKKEGLKLRLAEKAVDAGLQDVLGRIATGRFKVFSTCQKWLEEYRRYSYDDQGRIRKQDDHLMDATRYGVVSGLKIATTPQVAAAQPNEELTFGLYR</sequence>
<dbReference type="InterPro" id="IPR035421">
    <property type="entry name" value="Terminase_6C"/>
</dbReference>
<accession>A0A7X5QTE6</accession>
<organism evidence="3 4">
    <name type="scientific">Luteibacter yeojuensis</name>
    <dbReference type="NCBI Taxonomy" id="345309"/>
    <lineage>
        <taxon>Bacteria</taxon>
        <taxon>Pseudomonadati</taxon>
        <taxon>Pseudomonadota</taxon>
        <taxon>Gammaproteobacteria</taxon>
        <taxon>Lysobacterales</taxon>
        <taxon>Rhodanobacteraceae</taxon>
        <taxon>Luteibacter</taxon>
    </lineage>
</organism>
<dbReference type="RefSeq" id="WP_166698750.1">
    <property type="nucleotide sequence ID" value="NZ_JAAQTL010000001.1"/>
</dbReference>
<proteinExistence type="predicted"/>
<protein>
    <recommendedName>
        <fullName evidence="2">Terminase large subunit gp17-like C-terminal domain-containing protein</fullName>
    </recommendedName>
</protein>